<name>A0AAW4DIR0_9LACO</name>
<dbReference type="GO" id="GO:0005524">
    <property type="term" value="F:ATP binding"/>
    <property type="evidence" value="ECO:0007669"/>
    <property type="project" value="UniProtKB-UniRule"/>
</dbReference>
<dbReference type="GO" id="GO:0003677">
    <property type="term" value="F:DNA binding"/>
    <property type="evidence" value="ECO:0007669"/>
    <property type="project" value="InterPro"/>
</dbReference>
<organism evidence="3 4">
    <name type="scientific">Lactobacillus crispatus</name>
    <dbReference type="NCBI Taxonomy" id="47770"/>
    <lineage>
        <taxon>Bacteria</taxon>
        <taxon>Bacillati</taxon>
        <taxon>Bacillota</taxon>
        <taxon>Bacilli</taxon>
        <taxon>Lactobacillales</taxon>
        <taxon>Lactobacillaceae</taxon>
        <taxon>Lactobacillus</taxon>
    </lineage>
</organism>
<proteinExistence type="predicted"/>
<accession>A0AAW4DIR0</accession>
<gene>
    <name evidence="3" type="ORF">HYQ56_0159</name>
</gene>
<feature type="domain" description="FtsK" evidence="2">
    <location>
        <begin position="139"/>
        <end position="331"/>
    </location>
</feature>
<evidence type="ECO:0000259" key="2">
    <source>
        <dbReference type="PROSITE" id="PS50901"/>
    </source>
</evidence>
<evidence type="ECO:0000313" key="4">
    <source>
        <dbReference type="Proteomes" id="UP001194414"/>
    </source>
</evidence>
<evidence type="ECO:0000256" key="1">
    <source>
        <dbReference type="PROSITE-ProRule" id="PRU00289"/>
    </source>
</evidence>
<dbReference type="EMBL" id="JACCPP010000002">
    <property type="protein sequence ID" value="MBI1707182.1"/>
    <property type="molecule type" value="Genomic_DNA"/>
</dbReference>
<keyword evidence="1" id="KW-0067">ATP-binding</keyword>
<sequence>MKDENTLSGMTAEETVNYINQSLDMGLASSMPTDENSYNNSFETRMLKDGILIIPRMPAGYMIDNDFYQKAFKVLSTALYPQYTLLKQPSIYLVPIKTSDIHTQRGLFFPMKKGIPKRLIIPDLKKFVKNYHKNAIPLMQDLSISYDKISSIAVSGNTGSGKSFLITYFLEFMKSLSDSFPESRAEPDSYMVVVDPKMDEPSRWARENGVKVIYPASNRSKSDFVSEVNTELSKGLNLIHERQRILFDHPNSTFRTKVIVIDELASLNQVNSSVKNSFQSLLNQITLLGRQTRVLTLLASQQFDHTVLNTSTRDQASVRVQLGDINRRTTQYLFPDLDPSGIVIPIGKGTGLIQVIDDEHPYQVQPILSPTYYYREGKVL</sequence>
<reference evidence="3" key="1">
    <citation type="submission" date="2020-07" db="EMBL/GenBank/DDBJ databases">
        <title>Comparative genomics analyses of Lactobacillus crispatus isolated from different ecological niches.</title>
        <authorList>
            <person name="Mancino W."/>
            <person name="Mancabelli L."/>
            <person name="Lugli G.A."/>
            <person name="Milani C."/>
            <person name="Viappiani A."/>
            <person name="Anzalone R."/>
            <person name="Longhi G."/>
            <person name="Ventura M."/>
            <person name="Turroni F."/>
        </authorList>
    </citation>
    <scope>NUCLEOTIDE SEQUENCE</scope>
    <source>
        <strain evidence="3">LB65</strain>
    </source>
</reference>
<dbReference type="InterPro" id="IPR049945">
    <property type="entry name" value="AAA_22"/>
</dbReference>
<feature type="binding site" evidence="1">
    <location>
        <begin position="156"/>
        <end position="163"/>
    </location>
    <ligand>
        <name>ATP</name>
        <dbReference type="ChEBI" id="CHEBI:30616"/>
    </ligand>
</feature>
<dbReference type="InterPro" id="IPR027417">
    <property type="entry name" value="P-loop_NTPase"/>
</dbReference>
<keyword evidence="1" id="KW-0547">Nucleotide-binding</keyword>
<protein>
    <submittedName>
        <fullName evidence="3">FtsK SpoIIIE family subfamily protein</fullName>
    </submittedName>
</protein>
<dbReference type="SUPFAM" id="SSF52540">
    <property type="entry name" value="P-loop containing nucleoside triphosphate hydrolases"/>
    <property type="match status" value="1"/>
</dbReference>
<dbReference type="InterPro" id="IPR002543">
    <property type="entry name" value="FtsK_dom"/>
</dbReference>
<dbReference type="Proteomes" id="UP001194414">
    <property type="component" value="Unassembled WGS sequence"/>
</dbReference>
<comment type="caution">
    <text evidence="3">The sequence shown here is derived from an EMBL/GenBank/DDBJ whole genome shotgun (WGS) entry which is preliminary data.</text>
</comment>
<dbReference type="AlphaFoldDB" id="A0AAW4DIR0"/>
<dbReference type="Gene3D" id="3.40.50.300">
    <property type="entry name" value="P-loop containing nucleotide triphosphate hydrolases"/>
    <property type="match status" value="1"/>
</dbReference>
<dbReference type="GO" id="GO:0016887">
    <property type="term" value="F:ATP hydrolysis activity"/>
    <property type="evidence" value="ECO:0007669"/>
    <property type="project" value="InterPro"/>
</dbReference>
<dbReference type="Pfam" id="PF13401">
    <property type="entry name" value="AAA_22"/>
    <property type="match status" value="1"/>
</dbReference>
<evidence type="ECO:0000313" key="3">
    <source>
        <dbReference type="EMBL" id="MBI1707182.1"/>
    </source>
</evidence>
<dbReference type="PROSITE" id="PS50901">
    <property type="entry name" value="FTSK"/>
    <property type="match status" value="1"/>
</dbReference>